<dbReference type="Proteomes" id="UP000199645">
    <property type="component" value="Unassembled WGS sequence"/>
</dbReference>
<evidence type="ECO:0000313" key="2">
    <source>
        <dbReference type="Proteomes" id="UP000199645"/>
    </source>
</evidence>
<dbReference type="AlphaFoldDB" id="A0A1I2GAF9"/>
<gene>
    <name evidence="1" type="ORF">SAMN05421541_106377</name>
</gene>
<accession>A0A1I2GAF9</accession>
<dbReference type="STRING" id="35752.SAMN05421541_106377"/>
<sequence length="174" mass="19311">MAALFGALHALSGEQVHDVIVPGWLERGGGHPQFVPWSSVLYLELNQGFLRLDADQGVLVLARTDRITVPPQLDEDDEFAVASLGSLFLFDGGPAPLTRVRYWTHHLPDVGQAVVRYAELEVRGGVRLFVDPMWMPGMRLATGGFHDQNEAVFAREREVFGALEEHVISWPTNP</sequence>
<protein>
    <submittedName>
        <fullName evidence="1">Uncharacterized protein</fullName>
    </submittedName>
</protein>
<dbReference type="RefSeq" id="WP_093615444.1">
    <property type="nucleotide sequence ID" value="NZ_BOMT01000024.1"/>
</dbReference>
<proteinExistence type="predicted"/>
<name>A0A1I2GAF9_9ACTN</name>
<dbReference type="OrthoDB" id="3403782at2"/>
<evidence type="ECO:0000313" key="1">
    <source>
        <dbReference type="EMBL" id="SFF14492.1"/>
    </source>
</evidence>
<organism evidence="1 2">
    <name type="scientific">Actinoplanes philippinensis</name>
    <dbReference type="NCBI Taxonomy" id="35752"/>
    <lineage>
        <taxon>Bacteria</taxon>
        <taxon>Bacillati</taxon>
        <taxon>Actinomycetota</taxon>
        <taxon>Actinomycetes</taxon>
        <taxon>Micromonosporales</taxon>
        <taxon>Micromonosporaceae</taxon>
        <taxon>Actinoplanes</taxon>
    </lineage>
</organism>
<keyword evidence="2" id="KW-1185">Reference proteome</keyword>
<reference evidence="1 2" key="1">
    <citation type="submission" date="2016-10" db="EMBL/GenBank/DDBJ databases">
        <authorList>
            <person name="de Groot N.N."/>
        </authorList>
    </citation>
    <scope>NUCLEOTIDE SEQUENCE [LARGE SCALE GENOMIC DNA]</scope>
    <source>
        <strain evidence="1 2">DSM 43019</strain>
    </source>
</reference>
<dbReference type="EMBL" id="FONV01000006">
    <property type="protein sequence ID" value="SFF14492.1"/>
    <property type="molecule type" value="Genomic_DNA"/>
</dbReference>